<evidence type="ECO:0000256" key="2">
    <source>
        <dbReference type="ARBA" id="ARBA00023315"/>
    </source>
</evidence>
<dbReference type="EMBL" id="CP062983">
    <property type="protein sequence ID" value="QPC84276.1"/>
    <property type="molecule type" value="Genomic_DNA"/>
</dbReference>
<dbReference type="CDD" id="cd04301">
    <property type="entry name" value="NAT_SF"/>
    <property type="match status" value="1"/>
</dbReference>
<dbReference type="Pfam" id="PF00583">
    <property type="entry name" value="Acetyltransf_1"/>
    <property type="match status" value="1"/>
</dbReference>
<name>A0A7S8EC61_9CHLR</name>
<proteinExistence type="predicted"/>
<dbReference type="PANTHER" id="PTHR43877">
    <property type="entry name" value="AMINOALKYLPHOSPHONATE N-ACETYLTRANSFERASE-RELATED-RELATED"/>
    <property type="match status" value="1"/>
</dbReference>
<dbReference type="AlphaFoldDB" id="A0A7S8EC61"/>
<keyword evidence="1 4" id="KW-0808">Transferase</keyword>
<accession>A0A7S8EC61</accession>
<dbReference type="SUPFAM" id="SSF55729">
    <property type="entry name" value="Acyl-CoA N-acyltransferases (Nat)"/>
    <property type="match status" value="1"/>
</dbReference>
<dbReference type="KEGG" id="pmet:G4Y79_07855"/>
<dbReference type="Proteomes" id="UP000594468">
    <property type="component" value="Chromosome"/>
</dbReference>
<dbReference type="GO" id="GO:0016747">
    <property type="term" value="F:acyltransferase activity, transferring groups other than amino-acyl groups"/>
    <property type="evidence" value="ECO:0007669"/>
    <property type="project" value="InterPro"/>
</dbReference>
<evidence type="ECO:0000256" key="1">
    <source>
        <dbReference type="ARBA" id="ARBA00022679"/>
    </source>
</evidence>
<organism evidence="4 5">
    <name type="scientific">Phototrophicus methaneseepsis</name>
    <dbReference type="NCBI Taxonomy" id="2710758"/>
    <lineage>
        <taxon>Bacteria</taxon>
        <taxon>Bacillati</taxon>
        <taxon>Chloroflexota</taxon>
        <taxon>Candidatus Thermofontia</taxon>
        <taxon>Phototrophicales</taxon>
        <taxon>Phototrophicaceae</taxon>
        <taxon>Phototrophicus</taxon>
    </lineage>
</organism>
<evidence type="ECO:0000313" key="4">
    <source>
        <dbReference type="EMBL" id="QPC84276.1"/>
    </source>
</evidence>
<sequence>MEIVRVNANFAENMVPALAALLKNTVDDGASIGFLPPMSTEEATEYWHGILNNLDAYRVLLIAQEANEIIGSVQLYLEPRPNGNHRAEIQKLMVHTKHRRKGVGRALMQAVETIAREYGRTLLVLDTRQGDIAEQLYTQLGYATAGSIPQYARNADGDLDATVFMYRMLS</sequence>
<evidence type="ECO:0000313" key="5">
    <source>
        <dbReference type="Proteomes" id="UP000594468"/>
    </source>
</evidence>
<reference evidence="4 5" key="1">
    <citation type="submission" date="2020-02" db="EMBL/GenBank/DDBJ databases">
        <authorList>
            <person name="Zheng R.K."/>
            <person name="Sun C.M."/>
        </authorList>
    </citation>
    <scope>NUCLEOTIDE SEQUENCE [LARGE SCALE GENOMIC DNA]</scope>
    <source>
        <strain evidence="5">rifampicinis</strain>
    </source>
</reference>
<dbReference type="Gene3D" id="3.40.630.30">
    <property type="match status" value="1"/>
</dbReference>
<feature type="domain" description="N-acetyltransferase" evidence="3">
    <location>
        <begin position="1"/>
        <end position="170"/>
    </location>
</feature>
<dbReference type="PROSITE" id="PS51186">
    <property type="entry name" value="GNAT"/>
    <property type="match status" value="1"/>
</dbReference>
<dbReference type="InterPro" id="IPR000182">
    <property type="entry name" value="GNAT_dom"/>
</dbReference>
<keyword evidence="2" id="KW-0012">Acyltransferase</keyword>
<evidence type="ECO:0000259" key="3">
    <source>
        <dbReference type="PROSITE" id="PS51186"/>
    </source>
</evidence>
<protein>
    <submittedName>
        <fullName evidence="4">GNAT family N-acetyltransferase</fullName>
    </submittedName>
</protein>
<dbReference type="PANTHER" id="PTHR43877:SF1">
    <property type="entry name" value="ACETYLTRANSFERASE"/>
    <property type="match status" value="1"/>
</dbReference>
<dbReference type="InterPro" id="IPR016181">
    <property type="entry name" value="Acyl_CoA_acyltransferase"/>
</dbReference>
<dbReference type="RefSeq" id="WP_195172339.1">
    <property type="nucleotide sequence ID" value="NZ_CP062983.1"/>
</dbReference>
<dbReference type="InterPro" id="IPR050832">
    <property type="entry name" value="Bact_Acetyltransf"/>
</dbReference>
<keyword evidence="5" id="KW-1185">Reference proteome</keyword>
<gene>
    <name evidence="4" type="ORF">G4Y79_07855</name>
</gene>